<feature type="non-terminal residue" evidence="1">
    <location>
        <position position="1"/>
    </location>
</feature>
<dbReference type="Gene3D" id="2.60.120.920">
    <property type="match status" value="1"/>
</dbReference>
<dbReference type="Proteomes" id="UP000551758">
    <property type="component" value="Unassembled WGS sequence"/>
</dbReference>
<evidence type="ECO:0000313" key="1">
    <source>
        <dbReference type="EMBL" id="KAF5918729.1"/>
    </source>
</evidence>
<name>A0A7J7ESH4_DICBM</name>
<gene>
    <name evidence="1" type="ORF">HPG69_005765</name>
</gene>
<dbReference type="AlphaFoldDB" id="A0A7J7ESH4"/>
<comment type="caution">
    <text evidence="1">The sequence shown here is derived from an EMBL/GenBank/DDBJ whole genome shotgun (WGS) entry which is preliminary data.</text>
</comment>
<dbReference type="InterPro" id="IPR043136">
    <property type="entry name" value="B30.2/SPRY_sf"/>
</dbReference>
<proteinExistence type="predicted"/>
<keyword evidence="2" id="KW-1185">Reference proteome</keyword>
<protein>
    <submittedName>
        <fullName evidence="1">Uncharacterized protein</fullName>
    </submittedName>
</protein>
<accession>A0A7J7ESH4</accession>
<organism evidence="1 2">
    <name type="scientific">Diceros bicornis minor</name>
    <name type="common">South-central black rhinoceros</name>
    <dbReference type="NCBI Taxonomy" id="77932"/>
    <lineage>
        <taxon>Eukaryota</taxon>
        <taxon>Metazoa</taxon>
        <taxon>Chordata</taxon>
        <taxon>Craniata</taxon>
        <taxon>Vertebrata</taxon>
        <taxon>Euteleostomi</taxon>
        <taxon>Mammalia</taxon>
        <taxon>Eutheria</taxon>
        <taxon>Laurasiatheria</taxon>
        <taxon>Perissodactyla</taxon>
        <taxon>Rhinocerotidae</taxon>
        <taxon>Diceros</taxon>
    </lineage>
</organism>
<reference evidence="1 2" key="1">
    <citation type="journal article" date="2020" name="Mol. Biol. Evol.">
        <title>Interspecific Gene Flow and the Evolution of Specialization in Black and White Rhinoceros.</title>
        <authorList>
            <person name="Moodley Y."/>
            <person name="Westbury M.V."/>
            <person name="Russo I.M."/>
            <person name="Gopalakrishnan S."/>
            <person name="Rakotoarivelo A."/>
            <person name="Olsen R.A."/>
            <person name="Prost S."/>
            <person name="Tunstall T."/>
            <person name="Ryder O.A."/>
            <person name="Dalen L."/>
            <person name="Bruford M.W."/>
        </authorList>
    </citation>
    <scope>NUCLEOTIDE SEQUENCE [LARGE SCALE GENOMIC DNA]</scope>
    <source>
        <strain evidence="1">SBR-YM</strain>
        <tissue evidence="1">Skin</tissue>
    </source>
</reference>
<sequence length="160" mass="17882">TLKEPKIVSKRLKCAFQVPDQSRILQVFKGELMPVQALSDLQIRDKNKYPCDFSAFDVLGHHCFSSGKYYWEEHVSGKAAWILGIQTSIWLLGYKVCIYSFCTQNESGYNAFEDSSTSDPKVLTLSMAVPSHCVAPHLPEVPDRAPDLNCGRRATLSPGI</sequence>
<dbReference type="SUPFAM" id="SSF49899">
    <property type="entry name" value="Concanavalin A-like lectins/glucanases"/>
    <property type="match status" value="1"/>
</dbReference>
<dbReference type="InterPro" id="IPR013320">
    <property type="entry name" value="ConA-like_dom_sf"/>
</dbReference>
<evidence type="ECO:0000313" key="2">
    <source>
        <dbReference type="Proteomes" id="UP000551758"/>
    </source>
</evidence>
<dbReference type="EMBL" id="JACDTQ010002427">
    <property type="protein sequence ID" value="KAF5918729.1"/>
    <property type="molecule type" value="Genomic_DNA"/>
</dbReference>